<evidence type="ECO:0000256" key="6">
    <source>
        <dbReference type="ARBA" id="ARBA00023004"/>
    </source>
</evidence>
<dbReference type="PANTHER" id="PTHR30538">
    <property type="entry name" value="LYSINE 2,3-AMINOMUTASE-RELATED"/>
    <property type="match status" value="1"/>
</dbReference>
<dbReference type="SUPFAM" id="SSF102114">
    <property type="entry name" value="Radical SAM enzymes"/>
    <property type="match status" value="1"/>
</dbReference>
<sequence length="456" mass="51064">MSLLATGLADTARFRAFGPRHIDEIADRYGLPDDVRETVRNIARVLPFRVNDYVLSEMIDWKRIPEDPMFQLVFPQHGMLTEQDERALAGLAARAEDKDALRTLVRQIRGRLNPHPSGQRQLNVPVHRGEPLPGSQHKYRETVLYFPSQGQTCHAYCTYCFRWAQFVGDADLRFAAPHPGRLVEYLDDHPDVSDVLITGGDPMVMSTERLRSHIEPLLTVGSVRTIRIGTKSVAYWPQRFVTDPDADDVLRLFEQVLASGRNLVVMAHFSHPCELRTEIARRAISRIRSTGALVYCQAPLIARVNDDEAAWSELWRAQHAAGAVPYYLFVERDTGPHDYFKVPLDRAVEIFQAAYRTLPGLARTVRGPVMSATCGKVAVDGIEETPQGRFFQLRMLQARDPALVGRPFRAYADPAAAWIDDLRLDPSTPADIAAAVAGPARPPTADPIRSSERSGQ</sequence>
<dbReference type="SFLD" id="SFLDS00029">
    <property type="entry name" value="Radical_SAM"/>
    <property type="match status" value="1"/>
</dbReference>
<dbReference type="PANTHER" id="PTHR30538:SF0">
    <property type="entry name" value="L-LYSINE 2,3-AMINOMUTASE AQ_1632-RELATED"/>
    <property type="match status" value="1"/>
</dbReference>
<gene>
    <name evidence="9" type="ORF">M1E25_19940</name>
</gene>
<feature type="region of interest" description="Disordered" evidence="8">
    <location>
        <begin position="434"/>
        <end position="456"/>
    </location>
</feature>
<comment type="caution">
    <text evidence="9">The sequence shown here is derived from an EMBL/GenBank/DDBJ whole genome shotgun (WGS) entry which is preliminary data.</text>
</comment>
<dbReference type="InterPro" id="IPR007197">
    <property type="entry name" value="rSAM"/>
</dbReference>
<name>A0ABT0XAP8_9ACTN</name>
<organism evidence="9 10">
    <name type="scientific">Streptomyces meridianus</name>
    <dbReference type="NCBI Taxonomy" id="2938945"/>
    <lineage>
        <taxon>Bacteria</taxon>
        <taxon>Bacillati</taxon>
        <taxon>Actinomycetota</taxon>
        <taxon>Actinomycetes</taxon>
        <taxon>Kitasatosporales</taxon>
        <taxon>Streptomycetaceae</taxon>
        <taxon>Streptomyces</taxon>
    </lineage>
</organism>
<evidence type="ECO:0000256" key="5">
    <source>
        <dbReference type="ARBA" id="ARBA00022898"/>
    </source>
</evidence>
<reference evidence="9" key="1">
    <citation type="journal article" date="2023" name="Int. J. Syst. Evol. Microbiol.">
        <title>Streptomyces meridianus sp. nov. isolated from brackish water of the Tagus estuary in Alcochete, Portugal.</title>
        <authorList>
            <person name="Santos J.D.N."/>
            <person name="Klimek D."/>
            <person name="Calusinska M."/>
            <person name="Lobo Da Cunha A."/>
            <person name="Catita J."/>
            <person name="Goncalves H."/>
            <person name="Gonzalez I."/>
            <person name="Reyes F."/>
            <person name="Lage O.M."/>
        </authorList>
    </citation>
    <scope>NUCLEOTIDE SEQUENCE</scope>
    <source>
        <strain evidence="9">MTZ3.1</strain>
    </source>
</reference>
<dbReference type="EMBL" id="JAMQGM010000043">
    <property type="protein sequence ID" value="MCM2579593.1"/>
    <property type="molecule type" value="Genomic_DNA"/>
</dbReference>
<evidence type="ECO:0000313" key="9">
    <source>
        <dbReference type="EMBL" id="MCM2579593.1"/>
    </source>
</evidence>
<dbReference type="SFLD" id="SFLDG01070">
    <property type="entry name" value="PLP-dependent"/>
    <property type="match status" value="1"/>
</dbReference>
<keyword evidence="10" id="KW-1185">Reference proteome</keyword>
<evidence type="ECO:0000256" key="2">
    <source>
        <dbReference type="ARBA" id="ARBA00022485"/>
    </source>
</evidence>
<keyword evidence="6" id="KW-0408">Iron</keyword>
<dbReference type="Proteomes" id="UP001167160">
    <property type="component" value="Unassembled WGS sequence"/>
</dbReference>
<evidence type="ECO:0000256" key="4">
    <source>
        <dbReference type="ARBA" id="ARBA00022723"/>
    </source>
</evidence>
<keyword evidence="2" id="KW-0004">4Fe-4S</keyword>
<dbReference type="InterPro" id="IPR058240">
    <property type="entry name" value="rSAM_sf"/>
</dbReference>
<dbReference type="InterPro" id="IPR003739">
    <property type="entry name" value="Lys_aminomutase/Glu_NH3_mut"/>
</dbReference>
<dbReference type="Gene3D" id="3.20.20.70">
    <property type="entry name" value="Aldolase class I"/>
    <property type="match status" value="1"/>
</dbReference>
<keyword evidence="7" id="KW-0411">Iron-sulfur</keyword>
<accession>A0ABT0XAP8</accession>
<proteinExistence type="predicted"/>
<comment type="cofactor">
    <cofactor evidence="1">
        <name>pyridoxal 5'-phosphate</name>
        <dbReference type="ChEBI" id="CHEBI:597326"/>
    </cofactor>
</comment>
<keyword evidence="3" id="KW-0949">S-adenosyl-L-methionine</keyword>
<evidence type="ECO:0000256" key="1">
    <source>
        <dbReference type="ARBA" id="ARBA00001933"/>
    </source>
</evidence>
<evidence type="ECO:0000256" key="3">
    <source>
        <dbReference type="ARBA" id="ARBA00022691"/>
    </source>
</evidence>
<evidence type="ECO:0000256" key="8">
    <source>
        <dbReference type="SAM" id="MobiDB-lite"/>
    </source>
</evidence>
<protein>
    <submittedName>
        <fullName evidence="9">Lysine 2,3-aminomutase</fullName>
    </submittedName>
</protein>
<dbReference type="InterPro" id="IPR013785">
    <property type="entry name" value="Aldolase_TIM"/>
</dbReference>
<keyword evidence="5" id="KW-0663">Pyridoxal phosphate</keyword>
<keyword evidence="4" id="KW-0479">Metal-binding</keyword>
<evidence type="ECO:0000256" key="7">
    <source>
        <dbReference type="ARBA" id="ARBA00023014"/>
    </source>
</evidence>
<evidence type="ECO:0000313" key="10">
    <source>
        <dbReference type="Proteomes" id="UP001167160"/>
    </source>
</evidence>
<dbReference type="RefSeq" id="WP_251417575.1">
    <property type="nucleotide sequence ID" value="NZ_JAMQGM010000043.1"/>
</dbReference>